<protein>
    <recommendedName>
        <fullName evidence="5">Peptidase C58 YopT-type domain-containing protein</fullName>
    </recommendedName>
</protein>
<evidence type="ECO:0000256" key="4">
    <source>
        <dbReference type="SAM" id="MobiDB-lite"/>
    </source>
</evidence>
<dbReference type="InterPro" id="IPR006473">
    <property type="entry name" value="Peptidase_C58_Yopt"/>
</dbReference>
<reference evidence="6 7" key="1">
    <citation type="submission" date="2020-07" db="EMBL/GenBank/DDBJ databases">
        <title>Endozoicomonas sp. nov., isolated from sediment.</title>
        <authorList>
            <person name="Gu T."/>
        </authorList>
    </citation>
    <scope>NUCLEOTIDE SEQUENCE [LARGE SCALE GENOMIC DNA]</scope>
    <source>
        <strain evidence="6 7">SM1973</strain>
    </source>
</reference>
<dbReference type="InterPro" id="IPR038765">
    <property type="entry name" value="Papain-like_cys_pep_sf"/>
</dbReference>
<feature type="domain" description="Peptidase C58 YopT-type" evidence="5">
    <location>
        <begin position="286"/>
        <end position="477"/>
    </location>
</feature>
<dbReference type="Proteomes" id="UP000569732">
    <property type="component" value="Unassembled WGS sequence"/>
</dbReference>
<accession>A0A853I9K9</accession>
<feature type="compositionally biased region" description="Polar residues" evidence="4">
    <location>
        <begin position="114"/>
        <end position="139"/>
    </location>
</feature>
<dbReference type="Gene3D" id="3.90.70.20">
    <property type="match status" value="1"/>
</dbReference>
<dbReference type="SUPFAM" id="SSF54001">
    <property type="entry name" value="Cysteine proteinases"/>
    <property type="match status" value="1"/>
</dbReference>
<evidence type="ECO:0000256" key="3">
    <source>
        <dbReference type="ARBA" id="ARBA00022807"/>
    </source>
</evidence>
<evidence type="ECO:0000313" key="7">
    <source>
        <dbReference type="Proteomes" id="UP000569732"/>
    </source>
</evidence>
<organism evidence="6 7">
    <name type="scientific">Spartinivicinus marinus</name>
    <dbReference type="NCBI Taxonomy" id="2994442"/>
    <lineage>
        <taxon>Bacteria</taxon>
        <taxon>Pseudomonadati</taxon>
        <taxon>Pseudomonadota</taxon>
        <taxon>Gammaproteobacteria</taxon>
        <taxon>Oceanospirillales</taxon>
        <taxon>Zooshikellaceae</taxon>
        <taxon>Spartinivicinus</taxon>
    </lineage>
</organism>
<dbReference type="Pfam" id="PF03543">
    <property type="entry name" value="Peptidase_C58"/>
    <property type="match status" value="1"/>
</dbReference>
<dbReference type="EMBL" id="JACCKB010000017">
    <property type="protein sequence ID" value="NYZ66754.1"/>
    <property type="molecule type" value="Genomic_DNA"/>
</dbReference>
<dbReference type="RefSeq" id="WP_180568783.1">
    <property type="nucleotide sequence ID" value="NZ_JACCKB010000017.1"/>
</dbReference>
<comment type="caution">
    <text evidence="6">The sequence shown here is derived from an EMBL/GenBank/DDBJ whole genome shotgun (WGS) entry which is preliminary data.</text>
</comment>
<dbReference type="GO" id="GO:0004197">
    <property type="term" value="F:cysteine-type endopeptidase activity"/>
    <property type="evidence" value="ECO:0007669"/>
    <property type="project" value="InterPro"/>
</dbReference>
<keyword evidence="2" id="KW-0378">Hydrolase</keyword>
<feature type="region of interest" description="Disordered" evidence="4">
    <location>
        <begin position="114"/>
        <end position="140"/>
    </location>
</feature>
<name>A0A853I9K9_9GAMM</name>
<evidence type="ECO:0000313" key="6">
    <source>
        <dbReference type="EMBL" id="NYZ66754.1"/>
    </source>
</evidence>
<evidence type="ECO:0000256" key="1">
    <source>
        <dbReference type="ARBA" id="ARBA00022670"/>
    </source>
</evidence>
<dbReference type="AlphaFoldDB" id="A0A853I9K9"/>
<keyword evidence="3" id="KW-0788">Thiol protease</keyword>
<keyword evidence="7" id="KW-1185">Reference proteome</keyword>
<evidence type="ECO:0000259" key="5">
    <source>
        <dbReference type="Pfam" id="PF03543"/>
    </source>
</evidence>
<keyword evidence="1" id="KW-0645">Protease</keyword>
<dbReference type="GO" id="GO:0006508">
    <property type="term" value="P:proteolysis"/>
    <property type="evidence" value="ECO:0007669"/>
    <property type="project" value="UniProtKB-KW"/>
</dbReference>
<gene>
    <name evidence="6" type="ORF">H0A36_12105</name>
</gene>
<evidence type="ECO:0000256" key="2">
    <source>
        <dbReference type="ARBA" id="ARBA00022801"/>
    </source>
</evidence>
<sequence>MGGLSSIGNSTPTANLVANQPAPTSNDQQASWQGRSLKLLESGNKTFSNSIYRRGLHIQSSELKALQKEIKLLQKNQGPEQLRKVEDALSLWKENHPKEYSKRNKHVPELQKELSSLKQQHTAEANQRQAEVKEQQQLNDPRYQDFELRKKDELREALEQLPRDRRSYQQQHSPEYRKHARQLITDRKKELKHITKQQKQTKVTAEVIKDVLENHLGLKFKSLPRFNADIRAAIHHTFSEQTVNYILNKCPELKEDGPVQLEKITSSLSALDSLVNPGVVIAQKNDAALITPFQQSRFIGERAFGQEGICAALSAKWMASQHIQDNFYQDIGFMDGFSASKLTDGQEEVMNLAIQYYSDNNRAHTAGEHWNATGKNREEKLTEYFKENYGLELDESQSGIDNDKLNISQINQPGLYYLAIHGNGQDSGHALAAKVELVNSGRDWGQKVFTLFDPNYGEAQFKNINQFQSYVHNLVNERYPELTDSSFVLCFK</sequence>
<feature type="region of interest" description="Disordered" evidence="4">
    <location>
        <begin position="1"/>
        <end position="32"/>
    </location>
</feature>
<proteinExistence type="predicted"/>